<evidence type="ECO:0000313" key="2">
    <source>
        <dbReference type="EMBL" id="EKX32550.1"/>
    </source>
</evidence>
<dbReference type="EMBL" id="JH993183">
    <property type="protein sequence ID" value="EKX32550.1"/>
    <property type="molecule type" value="Genomic_DNA"/>
</dbReference>
<sequence length="94" mass="10236">MERNVEAQIFDDFCLEAVVLVFGAVSLTTLGFIAINSHSVLAGGELGLQQVLLAVLVFGILLRAGLMALGVEKFDLEQFSGPLFFLLWHCILLL</sequence>
<feature type="transmembrane region" description="Helical" evidence="1">
    <location>
        <begin position="47"/>
        <end position="69"/>
    </location>
</feature>
<dbReference type="EnsemblProtists" id="EKX32550">
    <property type="protein sequence ID" value="EKX32550"/>
    <property type="gene ID" value="GUITHDRAFT_156292"/>
</dbReference>
<name>L1I9L5_GUITC</name>
<dbReference type="RefSeq" id="XP_005819530.1">
    <property type="nucleotide sequence ID" value="XM_005819473.1"/>
</dbReference>
<evidence type="ECO:0000313" key="3">
    <source>
        <dbReference type="EnsemblProtists" id="EKX32550"/>
    </source>
</evidence>
<proteinExistence type="predicted"/>
<dbReference type="Proteomes" id="UP000011087">
    <property type="component" value="Unassembled WGS sequence"/>
</dbReference>
<dbReference type="KEGG" id="gtt:GUITHDRAFT_156292"/>
<reference evidence="3" key="3">
    <citation type="submission" date="2016-03" db="UniProtKB">
        <authorList>
            <consortium name="EnsemblProtists"/>
        </authorList>
    </citation>
    <scope>IDENTIFICATION</scope>
</reference>
<protein>
    <submittedName>
        <fullName evidence="2 3">Uncharacterized protein</fullName>
    </submittedName>
</protein>
<evidence type="ECO:0000256" key="1">
    <source>
        <dbReference type="SAM" id="Phobius"/>
    </source>
</evidence>
<keyword evidence="1" id="KW-0812">Transmembrane</keyword>
<dbReference type="PaxDb" id="55529-EKX32550"/>
<organism evidence="2">
    <name type="scientific">Guillardia theta (strain CCMP2712)</name>
    <name type="common">Cryptophyte</name>
    <dbReference type="NCBI Taxonomy" id="905079"/>
    <lineage>
        <taxon>Eukaryota</taxon>
        <taxon>Cryptophyceae</taxon>
        <taxon>Pyrenomonadales</taxon>
        <taxon>Geminigeraceae</taxon>
        <taxon>Guillardia</taxon>
    </lineage>
</organism>
<gene>
    <name evidence="2" type="ORF">GUITHDRAFT_156292</name>
</gene>
<reference evidence="4" key="2">
    <citation type="submission" date="2012-11" db="EMBL/GenBank/DDBJ databases">
        <authorList>
            <person name="Kuo A."/>
            <person name="Curtis B.A."/>
            <person name="Tanifuji G."/>
            <person name="Burki F."/>
            <person name="Gruber A."/>
            <person name="Irimia M."/>
            <person name="Maruyama S."/>
            <person name="Arias M.C."/>
            <person name="Ball S.G."/>
            <person name="Gile G.H."/>
            <person name="Hirakawa Y."/>
            <person name="Hopkins J.F."/>
            <person name="Rensing S.A."/>
            <person name="Schmutz J."/>
            <person name="Symeonidi A."/>
            <person name="Elias M."/>
            <person name="Eveleigh R.J."/>
            <person name="Herman E.K."/>
            <person name="Klute M.J."/>
            <person name="Nakayama T."/>
            <person name="Obornik M."/>
            <person name="Reyes-Prieto A."/>
            <person name="Armbrust E.V."/>
            <person name="Aves S.J."/>
            <person name="Beiko R.G."/>
            <person name="Coutinho P."/>
            <person name="Dacks J.B."/>
            <person name="Durnford D.G."/>
            <person name="Fast N.M."/>
            <person name="Green B.R."/>
            <person name="Grisdale C."/>
            <person name="Hempe F."/>
            <person name="Henrissat B."/>
            <person name="Hoppner M.P."/>
            <person name="Ishida K.-I."/>
            <person name="Kim E."/>
            <person name="Koreny L."/>
            <person name="Kroth P.G."/>
            <person name="Liu Y."/>
            <person name="Malik S.-B."/>
            <person name="Maier U.G."/>
            <person name="McRose D."/>
            <person name="Mock T."/>
            <person name="Neilson J.A."/>
            <person name="Onodera N.T."/>
            <person name="Poole A.M."/>
            <person name="Pritham E.J."/>
            <person name="Richards T.A."/>
            <person name="Rocap G."/>
            <person name="Roy S.W."/>
            <person name="Sarai C."/>
            <person name="Schaack S."/>
            <person name="Shirato S."/>
            <person name="Slamovits C.H."/>
            <person name="Spencer D.F."/>
            <person name="Suzuki S."/>
            <person name="Worden A.Z."/>
            <person name="Zauner S."/>
            <person name="Barry K."/>
            <person name="Bell C."/>
            <person name="Bharti A.K."/>
            <person name="Crow J.A."/>
            <person name="Grimwood J."/>
            <person name="Kramer R."/>
            <person name="Lindquist E."/>
            <person name="Lucas S."/>
            <person name="Salamov A."/>
            <person name="McFadden G.I."/>
            <person name="Lane C.E."/>
            <person name="Keeling P.J."/>
            <person name="Gray M.W."/>
            <person name="Grigoriev I.V."/>
            <person name="Archibald J.M."/>
        </authorList>
    </citation>
    <scope>NUCLEOTIDE SEQUENCE</scope>
    <source>
        <strain evidence="4">CCMP2712</strain>
    </source>
</reference>
<reference evidence="2 4" key="1">
    <citation type="journal article" date="2012" name="Nature">
        <title>Algal genomes reveal evolutionary mosaicism and the fate of nucleomorphs.</title>
        <authorList>
            <consortium name="DOE Joint Genome Institute"/>
            <person name="Curtis B.A."/>
            <person name="Tanifuji G."/>
            <person name="Burki F."/>
            <person name="Gruber A."/>
            <person name="Irimia M."/>
            <person name="Maruyama S."/>
            <person name="Arias M.C."/>
            <person name="Ball S.G."/>
            <person name="Gile G.H."/>
            <person name="Hirakawa Y."/>
            <person name="Hopkins J.F."/>
            <person name="Kuo A."/>
            <person name="Rensing S.A."/>
            <person name="Schmutz J."/>
            <person name="Symeonidi A."/>
            <person name="Elias M."/>
            <person name="Eveleigh R.J."/>
            <person name="Herman E.K."/>
            <person name="Klute M.J."/>
            <person name="Nakayama T."/>
            <person name="Obornik M."/>
            <person name="Reyes-Prieto A."/>
            <person name="Armbrust E.V."/>
            <person name="Aves S.J."/>
            <person name="Beiko R.G."/>
            <person name="Coutinho P."/>
            <person name="Dacks J.B."/>
            <person name="Durnford D.G."/>
            <person name="Fast N.M."/>
            <person name="Green B.R."/>
            <person name="Grisdale C.J."/>
            <person name="Hempel F."/>
            <person name="Henrissat B."/>
            <person name="Hoppner M.P."/>
            <person name="Ishida K."/>
            <person name="Kim E."/>
            <person name="Koreny L."/>
            <person name="Kroth P.G."/>
            <person name="Liu Y."/>
            <person name="Malik S.B."/>
            <person name="Maier U.G."/>
            <person name="McRose D."/>
            <person name="Mock T."/>
            <person name="Neilson J.A."/>
            <person name="Onodera N.T."/>
            <person name="Poole A.M."/>
            <person name="Pritham E.J."/>
            <person name="Richards T.A."/>
            <person name="Rocap G."/>
            <person name="Roy S.W."/>
            <person name="Sarai C."/>
            <person name="Schaack S."/>
            <person name="Shirato S."/>
            <person name="Slamovits C.H."/>
            <person name="Spencer D.F."/>
            <person name="Suzuki S."/>
            <person name="Worden A.Z."/>
            <person name="Zauner S."/>
            <person name="Barry K."/>
            <person name="Bell C."/>
            <person name="Bharti A.K."/>
            <person name="Crow J.A."/>
            <person name="Grimwood J."/>
            <person name="Kramer R."/>
            <person name="Lindquist E."/>
            <person name="Lucas S."/>
            <person name="Salamov A."/>
            <person name="McFadden G.I."/>
            <person name="Lane C.E."/>
            <person name="Keeling P.J."/>
            <person name="Gray M.W."/>
            <person name="Grigoriev I.V."/>
            <person name="Archibald J.M."/>
        </authorList>
    </citation>
    <scope>NUCLEOTIDE SEQUENCE</scope>
    <source>
        <strain evidence="2 4">CCMP2712</strain>
    </source>
</reference>
<dbReference type="GeneID" id="17289287"/>
<evidence type="ECO:0000313" key="4">
    <source>
        <dbReference type="Proteomes" id="UP000011087"/>
    </source>
</evidence>
<keyword evidence="1" id="KW-1133">Transmembrane helix</keyword>
<keyword evidence="1" id="KW-0472">Membrane</keyword>
<keyword evidence="4" id="KW-1185">Reference proteome</keyword>
<feature type="transmembrane region" description="Helical" evidence="1">
    <location>
        <begin position="12"/>
        <end position="35"/>
    </location>
</feature>
<dbReference type="AlphaFoldDB" id="L1I9L5"/>
<accession>L1I9L5</accession>
<dbReference type="HOGENOM" id="CLU_2390686_0_0_1"/>